<accession>W7D0B5</accession>
<dbReference type="EMBL" id="AODH01000012">
    <property type="protein sequence ID" value="EUJ41396.1"/>
    <property type="molecule type" value="Genomic_DNA"/>
</dbReference>
<evidence type="ECO:0000313" key="1">
    <source>
        <dbReference type="EMBL" id="EUJ41396.1"/>
    </source>
</evidence>
<evidence type="ECO:0000313" key="2">
    <source>
        <dbReference type="Proteomes" id="UP000019243"/>
    </source>
</evidence>
<name>W7D0B5_9LIST</name>
<keyword evidence="2" id="KW-1185">Reference proteome</keyword>
<comment type="caution">
    <text evidence="1">The sequence shown here is derived from an EMBL/GenBank/DDBJ whole genome shotgun (WGS) entry which is preliminary data.</text>
</comment>
<reference evidence="1 2" key="1">
    <citation type="submission" date="2012-12" db="EMBL/GenBank/DDBJ databases">
        <title>Novel taxa of Listeriaceae from agricultural environments in the United States.</title>
        <authorList>
            <person name="den Bakker H.C."/>
            <person name="Allred A."/>
            <person name="Warchocki S."/>
            <person name="Wright E.M."/>
            <person name="Burrell A."/>
            <person name="Nightingale K.K."/>
            <person name="Kephart D."/>
            <person name="Wiedmann M."/>
        </authorList>
    </citation>
    <scope>NUCLEOTIDE SEQUENCE [LARGE SCALE GENOMIC DNA]</scope>
    <source>
        <strain evidence="1 2">FSL F6-1037</strain>
    </source>
</reference>
<sequence>MEIPNKALLKKAVTSAVNLNATYSLKELNDKLTGCGFETKLLGPVNTMRMAEEIKHSSQLLYYWHQGRASSIHCRLVISYDKTATTISEVAVSAIKF</sequence>
<dbReference type="Proteomes" id="UP000019243">
    <property type="component" value="Unassembled WGS sequence"/>
</dbReference>
<gene>
    <name evidence="1" type="ORF">BCAMP_03790</name>
</gene>
<organism evidence="1 2">
    <name type="scientific">Brochothrix campestris FSL F6-1037</name>
    <dbReference type="NCBI Taxonomy" id="1265861"/>
    <lineage>
        <taxon>Bacteria</taxon>
        <taxon>Bacillati</taxon>
        <taxon>Bacillota</taxon>
        <taxon>Bacilli</taxon>
        <taxon>Bacillales</taxon>
        <taxon>Listeriaceae</taxon>
        <taxon>Brochothrix</taxon>
    </lineage>
</organism>
<protein>
    <submittedName>
        <fullName evidence="1">Uncharacterized protein</fullName>
    </submittedName>
</protein>
<dbReference type="RefSeq" id="WP_035313677.1">
    <property type="nucleotide sequence ID" value="NZ_AODH01000012.1"/>
</dbReference>
<dbReference type="AlphaFoldDB" id="W7D0B5"/>
<dbReference type="OrthoDB" id="9927619at2"/>
<proteinExistence type="predicted"/>